<dbReference type="InterPro" id="IPR029016">
    <property type="entry name" value="GAF-like_dom_sf"/>
</dbReference>
<evidence type="ECO:0000313" key="3">
    <source>
        <dbReference type="EMBL" id="MDI3390123.1"/>
    </source>
</evidence>
<protein>
    <submittedName>
        <fullName evidence="3">GAF domain-containing protein</fullName>
    </submittedName>
</protein>
<feature type="domain" description="GAF" evidence="2">
    <location>
        <begin position="99"/>
        <end position="218"/>
    </location>
</feature>
<evidence type="ECO:0000256" key="1">
    <source>
        <dbReference type="SAM" id="MobiDB-lite"/>
    </source>
</evidence>
<organism evidence="3 4">
    <name type="scientific">Streptomyces solicavernae</name>
    <dbReference type="NCBI Taxonomy" id="3043614"/>
    <lineage>
        <taxon>Bacteria</taxon>
        <taxon>Bacillati</taxon>
        <taxon>Actinomycetota</taxon>
        <taxon>Actinomycetes</taxon>
        <taxon>Kitasatosporales</taxon>
        <taxon>Streptomycetaceae</taxon>
        <taxon>Streptomyces</taxon>
    </lineage>
</organism>
<proteinExistence type="predicted"/>
<gene>
    <name evidence="3" type="ORF">QIS99_28615</name>
</gene>
<dbReference type="Gene3D" id="3.30.450.40">
    <property type="match status" value="1"/>
</dbReference>
<feature type="region of interest" description="Disordered" evidence="1">
    <location>
        <begin position="428"/>
        <end position="455"/>
    </location>
</feature>
<evidence type="ECO:0000259" key="2">
    <source>
        <dbReference type="Pfam" id="PF01590"/>
    </source>
</evidence>
<reference evidence="3 4" key="1">
    <citation type="submission" date="2023-05" db="EMBL/GenBank/DDBJ databases">
        <title>Draft genome sequence of Streptomyces sp. B-S-A8 isolated from a cave soil in Thailand.</title>
        <authorList>
            <person name="Chamroensaksri N."/>
            <person name="Muangham S."/>
        </authorList>
    </citation>
    <scope>NUCLEOTIDE SEQUENCE [LARGE SCALE GENOMIC DNA]</scope>
    <source>
        <strain evidence="3 4">B-S-A8</strain>
    </source>
</reference>
<name>A0ABT6S0A5_9ACTN</name>
<keyword evidence="4" id="KW-1185">Reference proteome</keyword>
<feature type="compositionally biased region" description="Gly residues" evidence="1">
    <location>
        <begin position="432"/>
        <end position="447"/>
    </location>
</feature>
<dbReference type="Pfam" id="PF01590">
    <property type="entry name" value="GAF"/>
    <property type="match status" value="1"/>
</dbReference>
<comment type="caution">
    <text evidence="3">The sequence shown here is derived from an EMBL/GenBank/DDBJ whole genome shotgun (WGS) entry which is preliminary data.</text>
</comment>
<dbReference type="InterPro" id="IPR003018">
    <property type="entry name" value="GAF"/>
</dbReference>
<evidence type="ECO:0000313" key="4">
    <source>
        <dbReference type="Proteomes" id="UP001224661"/>
    </source>
</evidence>
<accession>A0ABT6S0A5</accession>
<dbReference type="Proteomes" id="UP001224661">
    <property type="component" value="Unassembled WGS sequence"/>
</dbReference>
<sequence length="455" mass="48520">MTNSTIDLVRLAAMDAVRAARLLKGVRDAALAGQEPPVGPRPVIEASWDRMLRGGVDPDRDFRAGLLALEDLEERRRSSPLQEILPVLREGLLSIAEAAQHIMVVADADGRVLWREGHPSVLRKADGHGFELGADWRESTVGTNGVGTPLVVRRPVQVFSAEHFVRTHHSWTCAGAPVTDPRDGRLIGVVDVSGPVDTMHPATLALVHSVTRLAEAELRTRHLESLDRLRSVALPLLSRLSGGRALAVDENGWTAAVSGMPHVDRLALPKSFTAGRTWLASVGECEAEQLPGGGWLLRLDPDADRPGPPDGSTVTLDLTDAHRAGLTVSGGAGTWTHDLSPRHAELLYVLASHPSGRTAADLAADLFGDPARTVTVRAELSRVRRYLSGLIDHRPYRFRDDATLHLLLPDPPSALLPHSTAPAILRARGAREGGAGGTGDTGDAGGTGDRRAGSP</sequence>
<dbReference type="EMBL" id="JASCIR010000039">
    <property type="protein sequence ID" value="MDI3390123.1"/>
    <property type="molecule type" value="Genomic_DNA"/>
</dbReference>